<dbReference type="InterPro" id="IPR029025">
    <property type="entry name" value="T3SS_substrate_exporter_C"/>
</dbReference>
<dbReference type="GO" id="GO:0005886">
    <property type="term" value="C:plasma membrane"/>
    <property type="evidence" value="ECO:0007669"/>
    <property type="project" value="TreeGrafter"/>
</dbReference>
<keyword evidence="2" id="KW-0812">Transmembrane</keyword>
<feature type="region of interest" description="Disordered" evidence="1">
    <location>
        <begin position="219"/>
        <end position="242"/>
    </location>
</feature>
<dbReference type="Gene3D" id="3.40.1690.10">
    <property type="entry name" value="secretion proteins EscU"/>
    <property type="match status" value="1"/>
</dbReference>
<sequence>MAGEPAGEKTEKATPQRMKKLRKEGALQRSQDVSAWLGVGAAAVMMPAAIGNAKRVGEEQFRSLGDIVADPTADRAVRFLSDGLGSVLVSLAPVLAVVVVAAIVANVAQGGLHIATKKLKPTFKQFNLVQGIKKTFGAQALWQGLKALLKTVVIGVVLYTAIQGLVPVLMTAGGLSLSTIIGVGSGGVQKLVVWAVAAGLVLAAADLFVIMKRNRKQTRMTKKEISDENKQSEGDPHIKGQRRARQMAMSRNRMIANVADADVVVVNPTHVAVALRYTPGQGAPKVVATGKGAVATRIREMATEHRVPMVQDIPLARAIHAMCRVDDEIPEELFTAVAQVLAFVMALKRRGASAGQHTMATPTPVPPTPTAAERARRRRAARVASRASARPPGHEDSTSGTHAGSTGRETR</sequence>
<dbReference type="EMBL" id="JAAXOW010000003">
    <property type="protein sequence ID" value="NKX93570.1"/>
    <property type="molecule type" value="Genomic_DNA"/>
</dbReference>
<feature type="transmembrane region" description="Helical" evidence="2">
    <location>
        <begin position="147"/>
        <end position="171"/>
    </location>
</feature>
<dbReference type="PANTHER" id="PTHR30531">
    <property type="entry name" value="FLAGELLAR BIOSYNTHETIC PROTEIN FLHB"/>
    <property type="match status" value="1"/>
</dbReference>
<feature type="transmembrane region" description="Helical" evidence="2">
    <location>
        <begin position="33"/>
        <end position="50"/>
    </location>
</feature>
<dbReference type="SUPFAM" id="SSF160544">
    <property type="entry name" value="EscU C-terminal domain-like"/>
    <property type="match status" value="1"/>
</dbReference>
<dbReference type="RefSeq" id="WP_168447650.1">
    <property type="nucleotide sequence ID" value="NZ_JAAXOW010000003.1"/>
</dbReference>
<feature type="transmembrane region" description="Helical" evidence="2">
    <location>
        <begin position="87"/>
        <end position="108"/>
    </location>
</feature>
<feature type="compositionally biased region" description="Low complexity" evidence="1">
    <location>
        <begin position="382"/>
        <end position="391"/>
    </location>
</feature>
<feature type="transmembrane region" description="Helical" evidence="2">
    <location>
        <begin position="191"/>
        <end position="210"/>
    </location>
</feature>
<comment type="caution">
    <text evidence="3">The sequence shown here is derived from an EMBL/GenBank/DDBJ whole genome shotgun (WGS) entry which is preliminary data.</text>
</comment>
<evidence type="ECO:0000256" key="2">
    <source>
        <dbReference type="SAM" id="Phobius"/>
    </source>
</evidence>
<organism evidence="3 4">
    <name type="scientific">Sanguibacter hominis ATCC BAA-789</name>
    <dbReference type="NCBI Taxonomy" id="1312740"/>
    <lineage>
        <taxon>Bacteria</taxon>
        <taxon>Bacillati</taxon>
        <taxon>Actinomycetota</taxon>
        <taxon>Actinomycetes</taxon>
        <taxon>Micrococcales</taxon>
        <taxon>Sanguibacteraceae</taxon>
        <taxon>Sanguibacter</taxon>
    </lineage>
</organism>
<dbReference type="AlphaFoldDB" id="A0A9X5FC23"/>
<keyword evidence="2" id="KW-0472">Membrane</keyword>
<dbReference type="PANTHER" id="PTHR30531:SF12">
    <property type="entry name" value="FLAGELLAR BIOSYNTHETIC PROTEIN FLHB"/>
    <property type="match status" value="1"/>
</dbReference>
<evidence type="ECO:0000313" key="4">
    <source>
        <dbReference type="Proteomes" id="UP000774283"/>
    </source>
</evidence>
<evidence type="ECO:0000256" key="1">
    <source>
        <dbReference type="SAM" id="MobiDB-lite"/>
    </source>
</evidence>
<dbReference type="Proteomes" id="UP000774283">
    <property type="component" value="Unassembled WGS sequence"/>
</dbReference>
<dbReference type="GO" id="GO:0009306">
    <property type="term" value="P:protein secretion"/>
    <property type="evidence" value="ECO:0007669"/>
    <property type="project" value="InterPro"/>
</dbReference>
<keyword evidence="4" id="KW-1185">Reference proteome</keyword>
<keyword evidence="2" id="KW-1133">Transmembrane helix</keyword>
<name>A0A9X5FC23_9MICO</name>
<feature type="region of interest" description="Disordered" evidence="1">
    <location>
        <begin position="354"/>
        <end position="411"/>
    </location>
</feature>
<dbReference type="Pfam" id="PF01312">
    <property type="entry name" value="Bac_export_2"/>
    <property type="match status" value="1"/>
</dbReference>
<proteinExistence type="predicted"/>
<gene>
    <name evidence="3" type="ORF">HF995_09850</name>
</gene>
<dbReference type="PRINTS" id="PR00950">
    <property type="entry name" value="TYPE3IMSPROT"/>
</dbReference>
<feature type="compositionally biased region" description="Basic and acidic residues" evidence="1">
    <location>
        <begin position="221"/>
        <end position="238"/>
    </location>
</feature>
<evidence type="ECO:0000313" key="3">
    <source>
        <dbReference type="EMBL" id="NKX93570.1"/>
    </source>
</evidence>
<accession>A0A9X5FC23</accession>
<reference evidence="3 4" key="1">
    <citation type="submission" date="2020-04" db="EMBL/GenBank/DDBJ databases">
        <title>MicrobeNet Type strains.</title>
        <authorList>
            <person name="Nicholson A.C."/>
        </authorList>
    </citation>
    <scope>NUCLEOTIDE SEQUENCE [LARGE SCALE GENOMIC DNA]</scope>
    <source>
        <strain evidence="3 4">ATCC BAA-789</strain>
    </source>
</reference>
<protein>
    <submittedName>
        <fullName evidence="3">EscU/YscU/HrcU family type III secretion system export apparatus switch protein</fullName>
    </submittedName>
</protein>
<dbReference type="InterPro" id="IPR006135">
    <property type="entry name" value="T3SS_substrate_exporter"/>
</dbReference>